<proteinExistence type="predicted"/>
<accession>A0A0R0EVZ7</accession>
<evidence type="ECO:0000313" key="3">
    <source>
        <dbReference type="Proteomes" id="UP000008827"/>
    </source>
</evidence>
<dbReference type="EnsemblPlants" id="KRG94302">
    <property type="protein sequence ID" value="KRG94302"/>
    <property type="gene ID" value="GLYMA_19G074400"/>
</dbReference>
<organism evidence="1">
    <name type="scientific">Glycine max</name>
    <name type="common">Soybean</name>
    <name type="synonym">Glycine hispida</name>
    <dbReference type="NCBI Taxonomy" id="3847"/>
    <lineage>
        <taxon>Eukaryota</taxon>
        <taxon>Viridiplantae</taxon>
        <taxon>Streptophyta</taxon>
        <taxon>Embryophyta</taxon>
        <taxon>Tracheophyta</taxon>
        <taxon>Spermatophyta</taxon>
        <taxon>Magnoliopsida</taxon>
        <taxon>eudicotyledons</taxon>
        <taxon>Gunneridae</taxon>
        <taxon>Pentapetalae</taxon>
        <taxon>rosids</taxon>
        <taxon>fabids</taxon>
        <taxon>Fabales</taxon>
        <taxon>Fabaceae</taxon>
        <taxon>Papilionoideae</taxon>
        <taxon>50 kb inversion clade</taxon>
        <taxon>NPAAA clade</taxon>
        <taxon>indigoferoid/millettioid clade</taxon>
        <taxon>Phaseoleae</taxon>
        <taxon>Glycine</taxon>
        <taxon>Glycine subgen. Soja</taxon>
    </lineage>
</organism>
<gene>
    <name evidence="1" type="ORF">GLYMA_19G074400</name>
</gene>
<dbReference type="InParanoid" id="A0A0R0EVZ7"/>
<dbReference type="Proteomes" id="UP000008827">
    <property type="component" value="Chromosome 19"/>
</dbReference>
<dbReference type="AlphaFoldDB" id="A0A0R0EVZ7"/>
<name>A0A0R0EVZ7_SOYBN</name>
<reference evidence="1 2" key="1">
    <citation type="journal article" date="2010" name="Nature">
        <title>Genome sequence of the palaeopolyploid soybean.</title>
        <authorList>
            <person name="Schmutz J."/>
            <person name="Cannon S.B."/>
            <person name="Schlueter J."/>
            <person name="Ma J."/>
            <person name="Mitros T."/>
            <person name="Nelson W."/>
            <person name="Hyten D.L."/>
            <person name="Song Q."/>
            <person name="Thelen J.J."/>
            <person name="Cheng J."/>
            <person name="Xu D."/>
            <person name="Hellsten U."/>
            <person name="May G.D."/>
            <person name="Yu Y."/>
            <person name="Sakurai T."/>
            <person name="Umezawa T."/>
            <person name="Bhattacharyya M.K."/>
            <person name="Sandhu D."/>
            <person name="Valliyodan B."/>
            <person name="Lindquist E."/>
            <person name="Peto M."/>
            <person name="Grant D."/>
            <person name="Shu S."/>
            <person name="Goodstein D."/>
            <person name="Barry K."/>
            <person name="Futrell-Griggs M."/>
            <person name="Abernathy B."/>
            <person name="Du J."/>
            <person name="Tian Z."/>
            <person name="Zhu L."/>
            <person name="Gill N."/>
            <person name="Joshi T."/>
            <person name="Libault M."/>
            <person name="Sethuraman A."/>
            <person name="Zhang X.-C."/>
            <person name="Shinozaki K."/>
            <person name="Nguyen H.T."/>
            <person name="Wing R.A."/>
            <person name="Cregan P."/>
            <person name="Specht J."/>
            <person name="Grimwood J."/>
            <person name="Rokhsar D."/>
            <person name="Stacey G."/>
            <person name="Shoemaker R.C."/>
            <person name="Jackson S.A."/>
        </authorList>
    </citation>
    <scope>NUCLEOTIDE SEQUENCE [LARGE SCALE GENOMIC DNA]</scope>
    <source>
        <strain evidence="2">cv. Williams 82</strain>
        <tissue evidence="1">Callus</tissue>
    </source>
</reference>
<reference evidence="1" key="3">
    <citation type="submission" date="2018-07" db="EMBL/GenBank/DDBJ databases">
        <title>WGS assembly of Glycine max.</title>
        <authorList>
            <person name="Schmutz J."/>
            <person name="Cannon S."/>
            <person name="Schlueter J."/>
            <person name="Ma J."/>
            <person name="Mitros T."/>
            <person name="Nelson W."/>
            <person name="Hyten D."/>
            <person name="Song Q."/>
            <person name="Thelen J."/>
            <person name="Cheng J."/>
            <person name="Xu D."/>
            <person name="Hellsten U."/>
            <person name="May G."/>
            <person name="Yu Y."/>
            <person name="Sakurai T."/>
            <person name="Umezawa T."/>
            <person name="Bhattacharyya M."/>
            <person name="Sandhu D."/>
            <person name="Valliyodan B."/>
            <person name="Lindquist E."/>
            <person name="Peto M."/>
            <person name="Grant D."/>
            <person name="Shu S."/>
            <person name="Goodstein D."/>
            <person name="Barry K."/>
            <person name="Futrell-Griggs M."/>
            <person name="Abernathy B."/>
            <person name="Du J."/>
            <person name="Tian Z."/>
            <person name="Zhu L."/>
            <person name="Gill N."/>
            <person name="Joshi T."/>
            <person name="Libault M."/>
            <person name="Sethuraman A."/>
            <person name="Zhang X."/>
            <person name="Shinozaki K."/>
            <person name="Nguyen H."/>
            <person name="Wing R."/>
            <person name="Cregan P."/>
            <person name="Specht J."/>
            <person name="Grimwood J."/>
            <person name="Rokhsar D."/>
            <person name="Stacey G."/>
            <person name="Shoemaker R."/>
            <person name="Jackson S."/>
        </authorList>
    </citation>
    <scope>NUCLEOTIDE SEQUENCE</scope>
    <source>
        <tissue evidence="1">Callus</tissue>
    </source>
</reference>
<keyword evidence="3" id="KW-1185">Reference proteome</keyword>
<dbReference type="EMBL" id="CM000852">
    <property type="protein sequence ID" value="KRG94302.1"/>
    <property type="molecule type" value="Genomic_DNA"/>
</dbReference>
<sequence>MSHVAFVNFALRATSVCRCREWLNCILWFPYSVCLLINVKGTIHMNFGI</sequence>
<evidence type="ECO:0000313" key="2">
    <source>
        <dbReference type="EnsemblPlants" id="KRG94302"/>
    </source>
</evidence>
<dbReference type="Gramene" id="KRG94302">
    <property type="protein sequence ID" value="KRG94302"/>
    <property type="gene ID" value="GLYMA_19G074400"/>
</dbReference>
<evidence type="ECO:0000313" key="1">
    <source>
        <dbReference type="EMBL" id="KRG94302.1"/>
    </source>
</evidence>
<protein>
    <submittedName>
        <fullName evidence="1 2">Uncharacterized protein</fullName>
    </submittedName>
</protein>
<reference evidence="2" key="2">
    <citation type="submission" date="2018-02" db="UniProtKB">
        <authorList>
            <consortium name="EnsemblPlants"/>
        </authorList>
    </citation>
    <scope>IDENTIFICATION</scope>
    <source>
        <strain evidence="2">Williams 82</strain>
    </source>
</reference>